<evidence type="ECO:0000313" key="2">
    <source>
        <dbReference type="EMBL" id="CZR62638.1"/>
    </source>
</evidence>
<name>A0A1L7XC90_9HELO</name>
<feature type="compositionally biased region" description="Basic and acidic residues" evidence="1">
    <location>
        <begin position="8"/>
        <end position="25"/>
    </location>
</feature>
<protein>
    <recommendedName>
        <fullName evidence="4">BZIP domain-containing protein</fullName>
    </recommendedName>
</protein>
<feature type="compositionally biased region" description="Basic and acidic residues" evidence="1">
    <location>
        <begin position="42"/>
        <end position="51"/>
    </location>
</feature>
<evidence type="ECO:0008006" key="4">
    <source>
        <dbReference type="Google" id="ProtNLM"/>
    </source>
</evidence>
<reference evidence="2 3" key="1">
    <citation type="submission" date="2016-03" db="EMBL/GenBank/DDBJ databases">
        <authorList>
            <person name="Ploux O."/>
        </authorList>
    </citation>
    <scope>NUCLEOTIDE SEQUENCE [LARGE SCALE GENOMIC DNA]</scope>
    <source>
        <strain evidence="2 3">UAMH 11012</strain>
    </source>
</reference>
<organism evidence="2 3">
    <name type="scientific">Phialocephala subalpina</name>
    <dbReference type="NCBI Taxonomy" id="576137"/>
    <lineage>
        <taxon>Eukaryota</taxon>
        <taxon>Fungi</taxon>
        <taxon>Dikarya</taxon>
        <taxon>Ascomycota</taxon>
        <taxon>Pezizomycotina</taxon>
        <taxon>Leotiomycetes</taxon>
        <taxon>Helotiales</taxon>
        <taxon>Mollisiaceae</taxon>
        <taxon>Phialocephala</taxon>
        <taxon>Phialocephala fortinii species complex</taxon>
    </lineage>
</organism>
<proteinExistence type="predicted"/>
<dbReference type="Pfam" id="PF11905">
    <property type="entry name" value="DUF3425"/>
    <property type="match status" value="1"/>
</dbReference>
<evidence type="ECO:0000256" key="1">
    <source>
        <dbReference type="SAM" id="MobiDB-lite"/>
    </source>
</evidence>
<sequence>MSSSSDHQITDGSRRRKRVITDARKAQNRTAQQLYRQRQRERRAQTLEKPRHGLSGKFHQLKPRQSRGTAPGGSGLMTITLDGATTEIQTQSISGMLPCEDSLQTEPACSLESDSLMQRFIPNLDSNIDELLSLPMTSPSFFPSMDSGLWSDSVYSGNPSGTSHIFLRADGADRVLRPLVSKFADVALRNTFPLASSSSSIWPASMNGTSLGSYSSAHLQPSLPVSMQDWTYPSQTLEPHLLEDHHDSQNPLKNAPFNQIPGAEEIIYSTARFVYGRQILPGPRAGLTNSLPDPYINAILCSLGATLLAYFHNARCIGLEPQDVLINRSPFYKPNTTMADDTQALLAAARKPWIPLHLQPTLPQILFPHHPYLDLLPFPTLRARAITFGATSPQFFDWMEFKKDVFRDGLYCFSDHDRGGSKQPWDVQSWEAAPWFSKKWRLLME</sequence>
<dbReference type="Proteomes" id="UP000184330">
    <property type="component" value="Unassembled WGS sequence"/>
</dbReference>
<accession>A0A1L7XC90</accession>
<keyword evidence="3" id="KW-1185">Reference proteome</keyword>
<dbReference type="OrthoDB" id="5973539at2759"/>
<dbReference type="InterPro" id="IPR021833">
    <property type="entry name" value="DUF3425"/>
</dbReference>
<gene>
    <name evidence="2" type="ORF">PAC_12535</name>
</gene>
<dbReference type="EMBL" id="FJOG01000021">
    <property type="protein sequence ID" value="CZR62638.1"/>
    <property type="molecule type" value="Genomic_DNA"/>
</dbReference>
<dbReference type="PANTHER" id="PTHR38116:SF8">
    <property type="entry name" value="BZIP DOMAIN-CONTAINING PROTEIN"/>
    <property type="match status" value="1"/>
</dbReference>
<dbReference type="PANTHER" id="PTHR38116">
    <property type="entry name" value="CHROMOSOME 7, WHOLE GENOME SHOTGUN SEQUENCE"/>
    <property type="match status" value="1"/>
</dbReference>
<evidence type="ECO:0000313" key="3">
    <source>
        <dbReference type="Proteomes" id="UP000184330"/>
    </source>
</evidence>
<feature type="region of interest" description="Disordered" evidence="1">
    <location>
        <begin position="1"/>
        <end position="74"/>
    </location>
</feature>
<dbReference type="AlphaFoldDB" id="A0A1L7XC90"/>
<dbReference type="STRING" id="576137.A0A1L7XC90"/>